<dbReference type="InterPro" id="IPR036867">
    <property type="entry name" value="R3H_dom_sf"/>
</dbReference>
<organism evidence="3 4">
    <name type="scientific">Cutaneotrichosporon cavernicola</name>
    <dbReference type="NCBI Taxonomy" id="279322"/>
    <lineage>
        <taxon>Eukaryota</taxon>
        <taxon>Fungi</taxon>
        <taxon>Dikarya</taxon>
        <taxon>Basidiomycota</taxon>
        <taxon>Agaricomycotina</taxon>
        <taxon>Tremellomycetes</taxon>
        <taxon>Trichosporonales</taxon>
        <taxon>Trichosporonaceae</taxon>
        <taxon>Cutaneotrichosporon</taxon>
    </lineage>
</organism>
<dbReference type="AlphaFoldDB" id="A0AA48QYC6"/>
<dbReference type="EMBL" id="AP028218">
    <property type="protein sequence ID" value="BEI94529.1"/>
    <property type="molecule type" value="Genomic_DNA"/>
</dbReference>
<feature type="compositionally biased region" description="Low complexity" evidence="1">
    <location>
        <begin position="826"/>
        <end position="844"/>
    </location>
</feature>
<accession>A0AA48QYC6</accession>
<feature type="compositionally biased region" description="Low complexity" evidence="1">
    <location>
        <begin position="556"/>
        <end position="568"/>
    </location>
</feature>
<evidence type="ECO:0000313" key="4">
    <source>
        <dbReference type="Proteomes" id="UP001233271"/>
    </source>
</evidence>
<keyword evidence="4" id="KW-1185">Reference proteome</keyword>
<feature type="compositionally biased region" description="Low complexity" evidence="1">
    <location>
        <begin position="329"/>
        <end position="338"/>
    </location>
</feature>
<sequence>MTAATIISAVPGSSSSPPPNHHLTPRLMAVSVHPPLDARDARDHDGQPCALIDGDDVNPDCDVGACRELYNDGNRSPSPALTVSNGRTTPPSVTDSLAPSSSALASPGPTTISTSSPPPSSGAPPPINLPNAEIGLCSPKDEEELKKALTSKERISVLIIGKEIEAFIGRVHRGEHTSRVQSAEPSTSTSPLDQLGPSKQLDFATTTRYLRMVVYKLASWYGLRAVAGIEKQSMIVGVDGNLDPKSTSLRIASLVPEPTEQPMMQFRIMQRDTLSVTDEEGTSRATSVSADDGTESSGARRTFEERELAYAAAKKRIYGPDNADDDSISTSASQPRSRQASRHGDEDDDLDGPRRTMPFEREIVYGSLSHAAPETLAAPPMGQGPQGGPPIFNHYDDGCTGMQQPFMGYPNPRMMPADPNRLIYPNQQFPGQMPMGGYGSSWPPPPMPGQMVGPSQMQPVMGMMPMGSQVWYPPDMGGPSQQGPNMMSMMPIPQGMPMPYQPSMYGGQQQFQQGRTYNPTLAHPTPMRPGLDPLSSTASSISSRSYQDVHSRPHSRGSTTSTRSAASSVRLGGMYPSGQQPYGYRQKAVKPSQGSFSSSIGRPTFDMKRSGRQSPASTTSSRSSRRASSIHIQQPQPGQHPLPPRPDWAANNVPYHPSPMPPAGGGEPSTSDFPPLHRGPLGAGFRAEPMQVEKVKMRPPAATAWHAGGRDVHHVQQNYGPPDAVEVFVDSHDHGEPAPHYGPDMTTPQQQSPVAPEPAVSILQNPDNLATPVAPVLIADADPDFPRRMPPTSRTPSLYDPSAPVPVGRQRHSPAPGPRYPPTAQHSPVSPSAPHPSATTTTPVISKNGTPTEAEVEARFAALNIKSRQPPSYAKIVRRD</sequence>
<dbReference type="RefSeq" id="XP_060459794.1">
    <property type="nucleotide sequence ID" value="XM_060603507.1"/>
</dbReference>
<feature type="compositionally biased region" description="Low complexity" evidence="1">
    <location>
        <begin position="616"/>
        <end position="637"/>
    </location>
</feature>
<feature type="compositionally biased region" description="Low complexity" evidence="1">
    <location>
        <begin position="96"/>
        <end position="115"/>
    </location>
</feature>
<dbReference type="KEGG" id="ccac:CcaHIS019_0701010"/>
<dbReference type="Proteomes" id="UP001233271">
    <property type="component" value="Chromosome 7a"/>
</dbReference>
<evidence type="ECO:0000313" key="3">
    <source>
        <dbReference type="EMBL" id="BEI94529.1"/>
    </source>
</evidence>
<feature type="region of interest" description="Disordered" evidence="1">
    <location>
        <begin position="516"/>
        <end position="673"/>
    </location>
</feature>
<feature type="domain" description="SUZ" evidence="2">
    <location>
        <begin position="245"/>
        <end position="322"/>
    </location>
</feature>
<feature type="compositionally biased region" description="Low complexity" evidence="1">
    <location>
        <begin position="535"/>
        <end position="545"/>
    </location>
</feature>
<feature type="region of interest" description="Disordered" evidence="1">
    <location>
        <begin position="1"/>
        <end position="57"/>
    </location>
</feature>
<feature type="compositionally biased region" description="Polar residues" evidence="1">
    <location>
        <begin position="73"/>
        <end position="95"/>
    </location>
</feature>
<feature type="region of interest" description="Disordered" evidence="1">
    <location>
        <begin position="780"/>
        <end position="853"/>
    </location>
</feature>
<evidence type="ECO:0000256" key="1">
    <source>
        <dbReference type="SAM" id="MobiDB-lite"/>
    </source>
</evidence>
<gene>
    <name evidence="3" type="ORF">CcaverHIS019_0701010</name>
</gene>
<feature type="region of interest" description="Disordered" evidence="1">
    <location>
        <begin position="319"/>
        <end position="355"/>
    </location>
</feature>
<feature type="compositionally biased region" description="Polar residues" evidence="1">
    <location>
        <begin position="283"/>
        <end position="299"/>
    </location>
</feature>
<feature type="region of interest" description="Disordered" evidence="1">
    <location>
        <begin position="275"/>
        <end position="304"/>
    </location>
</feature>
<feature type="region of interest" description="Disordered" evidence="1">
    <location>
        <begin position="729"/>
        <end position="757"/>
    </location>
</feature>
<feature type="compositionally biased region" description="Polar residues" evidence="1">
    <location>
        <begin position="179"/>
        <end position="192"/>
    </location>
</feature>
<evidence type="ECO:0000259" key="2">
    <source>
        <dbReference type="PROSITE" id="PS51673"/>
    </source>
</evidence>
<dbReference type="Gene3D" id="3.30.1370.50">
    <property type="entry name" value="R3H-like domain"/>
    <property type="match status" value="1"/>
</dbReference>
<feature type="compositionally biased region" description="Basic and acidic residues" evidence="1">
    <location>
        <begin position="36"/>
        <end position="46"/>
    </location>
</feature>
<dbReference type="PROSITE" id="PS51673">
    <property type="entry name" value="SUZ"/>
    <property type="match status" value="1"/>
</dbReference>
<dbReference type="InterPro" id="IPR024771">
    <property type="entry name" value="SUZ"/>
</dbReference>
<dbReference type="GO" id="GO:0003676">
    <property type="term" value="F:nucleic acid binding"/>
    <property type="evidence" value="ECO:0007669"/>
    <property type="project" value="InterPro"/>
</dbReference>
<dbReference type="Pfam" id="PF12752">
    <property type="entry name" value="SUZ"/>
    <property type="match status" value="1"/>
</dbReference>
<feature type="region of interest" description="Disordered" evidence="1">
    <location>
        <begin position="176"/>
        <end position="195"/>
    </location>
</feature>
<feature type="compositionally biased region" description="Polar residues" evidence="1">
    <location>
        <begin position="592"/>
        <end position="601"/>
    </location>
</feature>
<name>A0AA48QYC6_9TREE</name>
<reference evidence="3" key="1">
    <citation type="journal article" date="2023" name="BMC Genomics">
        <title>Chromosome-level genome assemblies of Cutaneotrichosporon spp. (Trichosporonales, Basidiomycota) reveal imbalanced evolution between nucleotide sequences and chromosome synteny.</title>
        <authorList>
            <person name="Kobayashi Y."/>
            <person name="Kayamori A."/>
            <person name="Aoki K."/>
            <person name="Shiwa Y."/>
            <person name="Matsutani M."/>
            <person name="Fujita N."/>
            <person name="Sugita T."/>
            <person name="Iwasaki W."/>
            <person name="Tanaka N."/>
            <person name="Takashima M."/>
        </authorList>
    </citation>
    <scope>NUCLEOTIDE SEQUENCE</scope>
    <source>
        <strain evidence="3">HIS019</strain>
    </source>
</reference>
<feature type="region of interest" description="Disordered" evidence="1">
    <location>
        <begin position="69"/>
        <end position="132"/>
    </location>
</feature>
<proteinExistence type="predicted"/>
<dbReference type="GeneID" id="85498399"/>
<protein>
    <recommendedName>
        <fullName evidence="2">SUZ domain-containing protein</fullName>
    </recommendedName>
</protein>
<feature type="compositionally biased region" description="Pro residues" evidence="1">
    <location>
        <begin position="116"/>
        <end position="128"/>
    </location>
</feature>